<dbReference type="OrthoDB" id="2716906at2"/>
<comment type="subcellular location">
    <subcellularLocation>
        <location evidence="1">Membrane</location>
        <topology evidence="1">Multi-pass membrane protein</topology>
    </subcellularLocation>
</comment>
<keyword evidence="10" id="KW-1185">Reference proteome</keyword>
<dbReference type="EMBL" id="FZOJ01000056">
    <property type="protein sequence ID" value="SNT22405.1"/>
    <property type="molecule type" value="Genomic_DNA"/>
</dbReference>
<reference evidence="9 10" key="1">
    <citation type="submission" date="2017-06" db="EMBL/GenBank/DDBJ databases">
        <authorList>
            <person name="Kim H.J."/>
            <person name="Triplett B.A."/>
        </authorList>
    </citation>
    <scope>NUCLEOTIDE SEQUENCE [LARGE SCALE GENOMIC DNA]</scope>
    <source>
        <strain evidence="9 10">SCA</strain>
    </source>
</reference>
<dbReference type="InterPro" id="IPR004761">
    <property type="entry name" value="Spore_GerAB"/>
</dbReference>
<dbReference type="PANTHER" id="PTHR34975:SF2">
    <property type="entry name" value="SPORE GERMINATION PROTEIN A2"/>
    <property type="match status" value="1"/>
</dbReference>
<dbReference type="GO" id="GO:0009847">
    <property type="term" value="P:spore germination"/>
    <property type="evidence" value="ECO:0007669"/>
    <property type="project" value="InterPro"/>
</dbReference>
<feature type="transmembrane region" description="Helical" evidence="8">
    <location>
        <begin position="124"/>
        <end position="145"/>
    </location>
</feature>
<feature type="transmembrane region" description="Helical" evidence="8">
    <location>
        <begin position="310"/>
        <end position="327"/>
    </location>
</feature>
<accession>A0A239KWI0</accession>
<gene>
    <name evidence="9" type="ORF">SAMN05446037_10565</name>
</gene>
<evidence type="ECO:0000256" key="4">
    <source>
        <dbReference type="ARBA" id="ARBA00022544"/>
    </source>
</evidence>
<keyword evidence="5 8" id="KW-0812">Transmembrane</keyword>
<feature type="transmembrane region" description="Helical" evidence="8">
    <location>
        <begin position="339"/>
        <end position="360"/>
    </location>
</feature>
<feature type="transmembrane region" description="Helical" evidence="8">
    <location>
        <begin position="20"/>
        <end position="43"/>
    </location>
</feature>
<evidence type="ECO:0000256" key="3">
    <source>
        <dbReference type="ARBA" id="ARBA00022448"/>
    </source>
</evidence>
<dbReference type="NCBIfam" id="TIGR00912">
    <property type="entry name" value="2A0309"/>
    <property type="match status" value="1"/>
</dbReference>
<name>A0A239KWI0_9FIRM</name>
<evidence type="ECO:0000313" key="10">
    <source>
        <dbReference type="Proteomes" id="UP000198304"/>
    </source>
</evidence>
<comment type="similarity">
    <text evidence="2">Belongs to the amino acid-polyamine-organocation (APC) superfamily. Spore germination protein (SGP) (TC 2.A.3.9) family.</text>
</comment>
<dbReference type="Gene3D" id="1.20.1740.10">
    <property type="entry name" value="Amino acid/polyamine transporter I"/>
    <property type="match status" value="1"/>
</dbReference>
<evidence type="ECO:0000313" key="9">
    <source>
        <dbReference type="EMBL" id="SNT22405.1"/>
    </source>
</evidence>
<evidence type="ECO:0000256" key="8">
    <source>
        <dbReference type="SAM" id="Phobius"/>
    </source>
</evidence>
<organism evidence="9 10">
    <name type="scientific">Anaerovirgula multivorans</name>
    <dbReference type="NCBI Taxonomy" id="312168"/>
    <lineage>
        <taxon>Bacteria</taxon>
        <taxon>Bacillati</taxon>
        <taxon>Bacillota</taxon>
        <taxon>Clostridia</taxon>
        <taxon>Peptostreptococcales</taxon>
        <taxon>Natronincolaceae</taxon>
        <taxon>Anaerovirgula</taxon>
    </lineage>
</organism>
<protein>
    <submittedName>
        <fullName evidence="9">Spore germination protein (Amino acid permease)</fullName>
    </submittedName>
</protein>
<feature type="transmembrane region" description="Helical" evidence="8">
    <location>
        <begin position="90"/>
        <end position="112"/>
    </location>
</feature>
<dbReference type="Proteomes" id="UP000198304">
    <property type="component" value="Unassembled WGS sequence"/>
</dbReference>
<keyword evidence="7 8" id="KW-0472">Membrane</keyword>
<evidence type="ECO:0000256" key="5">
    <source>
        <dbReference type="ARBA" id="ARBA00022692"/>
    </source>
</evidence>
<feature type="transmembrane region" description="Helical" evidence="8">
    <location>
        <begin position="190"/>
        <end position="211"/>
    </location>
</feature>
<evidence type="ECO:0000256" key="7">
    <source>
        <dbReference type="ARBA" id="ARBA00023136"/>
    </source>
</evidence>
<keyword evidence="4" id="KW-0309">Germination</keyword>
<keyword evidence="3" id="KW-0813">Transport</keyword>
<feature type="transmembrane region" description="Helical" evidence="8">
    <location>
        <begin position="223"/>
        <end position="246"/>
    </location>
</feature>
<dbReference type="AlphaFoldDB" id="A0A239KWI0"/>
<dbReference type="Pfam" id="PF03845">
    <property type="entry name" value="Spore_permease"/>
    <property type="match status" value="1"/>
</dbReference>
<sequence length="368" mass="41406">MIKEEGEMLDNKHKIKSSQLFVFIIAAQIGIGILTLPSIIVEIAGHDAWISVILAGIITSLALVIIMLLLNRYKDKSILEINKLLYGRYLGSIINLFIITYTFIAATLGTRIFTDVIKVSALKLTSPVVLTFFILIPAIYLAWYGLKAICRFANTLLVIFSLVVIFFLITHNDFRLTFLMPVADAGIGPITMAIIPSFFGFLGIELVTIIYPNITDKENAMKYALAANLFSMTFFVIVTGYSTGFFGEEMLKYMEFPLFNIARSYKAPVFERIDLFFVALWLPAMGSSILKFFFSSYYSINILFNIQKRGVLLSMVYISVVVLSRVPKDVVQTNQFLEVLNFIGIGFISFLCICYLLSFVNKRGVGIK</sequence>
<feature type="transmembrane region" description="Helical" evidence="8">
    <location>
        <begin position="152"/>
        <end position="170"/>
    </location>
</feature>
<keyword evidence="6 8" id="KW-1133">Transmembrane helix</keyword>
<evidence type="ECO:0000256" key="2">
    <source>
        <dbReference type="ARBA" id="ARBA00007998"/>
    </source>
</evidence>
<evidence type="ECO:0000256" key="6">
    <source>
        <dbReference type="ARBA" id="ARBA00022989"/>
    </source>
</evidence>
<proteinExistence type="inferred from homology"/>
<feature type="transmembrane region" description="Helical" evidence="8">
    <location>
        <begin position="49"/>
        <end position="70"/>
    </location>
</feature>
<feature type="transmembrane region" description="Helical" evidence="8">
    <location>
        <begin position="275"/>
        <end position="298"/>
    </location>
</feature>
<dbReference type="PANTHER" id="PTHR34975">
    <property type="entry name" value="SPORE GERMINATION PROTEIN A2"/>
    <property type="match status" value="1"/>
</dbReference>
<dbReference type="GO" id="GO:0016020">
    <property type="term" value="C:membrane"/>
    <property type="evidence" value="ECO:0007669"/>
    <property type="project" value="UniProtKB-SubCell"/>
</dbReference>
<evidence type="ECO:0000256" key="1">
    <source>
        <dbReference type="ARBA" id="ARBA00004141"/>
    </source>
</evidence>